<evidence type="ECO:0000313" key="2">
    <source>
        <dbReference type="Proteomes" id="UP000823388"/>
    </source>
</evidence>
<reference evidence="1" key="1">
    <citation type="submission" date="2020-05" db="EMBL/GenBank/DDBJ databases">
        <title>WGS assembly of Panicum virgatum.</title>
        <authorList>
            <person name="Lovell J.T."/>
            <person name="Jenkins J."/>
            <person name="Shu S."/>
            <person name="Juenger T.E."/>
            <person name="Schmutz J."/>
        </authorList>
    </citation>
    <scope>NUCLEOTIDE SEQUENCE</scope>
    <source>
        <strain evidence="1">AP13</strain>
    </source>
</reference>
<organism evidence="1 2">
    <name type="scientific">Panicum virgatum</name>
    <name type="common">Blackwell switchgrass</name>
    <dbReference type="NCBI Taxonomy" id="38727"/>
    <lineage>
        <taxon>Eukaryota</taxon>
        <taxon>Viridiplantae</taxon>
        <taxon>Streptophyta</taxon>
        <taxon>Embryophyta</taxon>
        <taxon>Tracheophyta</taxon>
        <taxon>Spermatophyta</taxon>
        <taxon>Magnoliopsida</taxon>
        <taxon>Liliopsida</taxon>
        <taxon>Poales</taxon>
        <taxon>Poaceae</taxon>
        <taxon>PACMAD clade</taxon>
        <taxon>Panicoideae</taxon>
        <taxon>Panicodae</taxon>
        <taxon>Paniceae</taxon>
        <taxon>Panicinae</taxon>
        <taxon>Panicum</taxon>
        <taxon>Panicum sect. Hiantes</taxon>
    </lineage>
</organism>
<sequence>MVRLTRTRSVAFADWWMRAEKKLLKGFHTYCILGAWTLWKHRNACVFGGASPDLQATIQAFKDEANLWKFAGAKGLSSLCLELGGNRV</sequence>
<dbReference type="EMBL" id="CM029048">
    <property type="protein sequence ID" value="KAG2576764.1"/>
    <property type="molecule type" value="Genomic_DNA"/>
</dbReference>
<dbReference type="Proteomes" id="UP000823388">
    <property type="component" value="Chromosome 6N"/>
</dbReference>
<proteinExistence type="predicted"/>
<gene>
    <name evidence="1" type="ORF">PVAP13_6NG070501</name>
</gene>
<name>A0A8T0QUH9_PANVG</name>
<protein>
    <submittedName>
        <fullName evidence="1">Uncharacterized protein</fullName>
    </submittedName>
</protein>
<evidence type="ECO:0000313" key="1">
    <source>
        <dbReference type="EMBL" id="KAG2576764.1"/>
    </source>
</evidence>
<comment type="caution">
    <text evidence="1">The sequence shown here is derived from an EMBL/GenBank/DDBJ whole genome shotgun (WGS) entry which is preliminary data.</text>
</comment>
<accession>A0A8T0QUH9</accession>
<dbReference type="AlphaFoldDB" id="A0A8T0QUH9"/>
<keyword evidence="2" id="KW-1185">Reference proteome</keyword>